<dbReference type="RefSeq" id="WP_129821598.1">
    <property type="nucleotide sequence ID" value="NZ_RCYV01000014.1"/>
</dbReference>
<dbReference type="PANTHER" id="PTHR46211:SF8">
    <property type="entry name" value="PHOSPHODIESTERASE"/>
    <property type="match status" value="1"/>
</dbReference>
<accession>A0A6G2CCI1</accession>
<dbReference type="AlphaFoldDB" id="A0A6G2CCI1"/>
<dbReference type="Pfam" id="PF10110">
    <property type="entry name" value="GPDPase_memb"/>
    <property type="match status" value="1"/>
</dbReference>
<reference evidence="1" key="1">
    <citation type="journal article" date="2019" name="Nat. Med.">
        <title>A library of human gut bacterial isolates paired with longitudinal multiomics data enables mechanistic microbiome research.</title>
        <authorList>
            <person name="Poyet M."/>
            <person name="Groussin M."/>
            <person name="Gibbons S.M."/>
            <person name="Avila-Pacheco J."/>
            <person name="Jiang X."/>
            <person name="Kearney S.M."/>
            <person name="Perrotta A.R."/>
            <person name="Berdy B."/>
            <person name="Zhao S."/>
            <person name="Lieberman T.D."/>
            <person name="Swanson P.K."/>
            <person name="Smith M."/>
            <person name="Roesemann S."/>
            <person name="Alexander J.E."/>
            <person name="Rich S.A."/>
            <person name="Livny J."/>
            <person name="Vlamakis H."/>
            <person name="Clish C."/>
            <person name="Bullock K."/>
            <person name="Deik A."/>
            <person name="Scott J."/>
            <person name="Pierce K.A."/>
            <person name="Xavier R.J."/>
            <person name="Alm E.J."/>
        </authorList>
    </citation>
    <scope>NUCLEOTIDE SEQUENCE</scope>
    <source>
        <strain evidence="1">BIOML-A179</strain>
    </source>
</reference>
<proteinExistence type="predicted"/>
<dbReference type="PANTHER" id="PTHR46211">
    <property type="entry name" value="GLYCEROPHOSPHORYL DIESTER PHOSPHODIESTERASE"/>
    <property type="match status" value="1"/>
</dbReference>
<dbReference type="InterPro" id="IPR030395">
    <property type="entry name" value="GP_PDE_dom"/>
</dbReference>
<comment type="caution">
    <text evidence="1">The sequence shown here is derived from an EMBL/GenBank/DDBJ whole genome shotgun (WGS) entry which is preliminary data.</text>
</comment>
<dbReference type="GO" id="GO:0006629">
    <property type="term" value="P:lipid metabolic process"/>
    <property type="evidence" value="ECO:0007669"/>
    <property type="project" value="InterPro"/>
</dbReference>
<dbReference type="GO" id="GO:0008081">
    <property type="term" value="F:phosphoric diester hydrolase activity"/>
    <property type="evidence" value="ECO:0007669"/>
    <property type="project" value="InterPro"/>
</dbReference>
<dbReference type="EMBL" id="WMQV01000012">
    <property type="protein sequence ID" value="MTL94239.1"/>
    <property type="molecule type" value="Genomic_DNA"/>
</dbReference>
<sequence length="583" mass="66632">MGLELKNAFALFKYNFKGILLFELLFKLMSWMIYTPILLLLFRLSVYMSGYGFITVENFMSYLLRPSTLIIIFLLLGFFTLLLFCEISGLVYAFHASYHRVKISWFDLFYLSLKSLFKLIKTNLVIALIAVMGILMFYFNIRGSYFPKLTLTGVVNDYIVSNRLWMILFLIVGVLFSIGCVRWMYCPHWYNLSDLSLSSSIQASVKMTHHRFLNSVVRVILWYATVIVSVLLLETVGFGMMALLTETLNQFSIWIFTVKIIVFMSLILLMTIFLIPAQYCQISASYYHWLHEKRIGVPGWRNINLDSSKKVMSIFILCCFCFIGAGLMMGSNIYKDTFETLSLIRQTEITAHRGYSAMAPENTMLAIGLAIEHGADYIEVDVQKTKDEVLVLFHDRTLKRMAGIKKKISDLTYDELSTIDLGASFDDIFEGTHIATLEKALELCAGRAKLNIELKSSEEDLGRLVVDMVASHDMLEDIVITAADYEAIKRVKEYNNEIMTGYITSALYGDVSEMKYADVFSLQSSFITADLVADIHRHGKLVFAWTVNNLNETKRLMELGVDNIITDYVEHTLEVKASLIKAE</sequence>
<dbReference type="PROSITE" id="PS51704">
    <property type="entry name" value="GP_PDE"/>
    <property type="match status" value="1"/>
</dbReference>
<organism evidence="1">
    <name type="scientific">Turicibacter sanguinis</name>
    <dbReference type="NCBI Taxonomy" id="154288"/>
    <lineage>
        <taxon>Bacteria</taxon>
        <taxon>Bacillati</taxon>
        <taxon>Bacillota</taxon>
        <taxon>Erysipelotrichia</taxon>
        <taxon>Erysipelotrichales</taxon>
        <taxon>Turicibacteraceae</taxon>
        <taxon>Turicibacter</taxon>
    </lineage>
</organism>
<dbReference type="SUPFAM" id="SSF51695">
    <property type="entry name" value="PLC-like phosphodiesterases"/>
    <property type="match status" value="1"/>
</dbReference>
<dbReference type="InterPro" id="IPR017946">
    <property type="entry name" value="PLC-like_Pdiesterase_TIM-brl"/>
</dbReference>
<name>A0A6G2CCI1_9FIRM</name>
<dbReference type="InterPro" id="IPR018476">
    <property type="entry name" value="GlyceroP-diester-Pdiesterase_M"/>
</dbReference>
<dbReference type="Pfam" id="PF03009">
    <property type="entry name" value="GDPD"/>
    <property type="match status" value="1"/>
</dbReference>
<evidence type="ECO:0000313" key="1">
    <source>
        <dbReference type="EMBL" id="MTL94239.1"/>
    </source>
</evidence>
<gene>
    <name evidence="1" type="ORF">GMA64_06840</name>
</gene>
<dbReference type="Gene3D" id="3.20.20.190">
    <property type="entry name" value="Phosphatidylinositol (PI) phosphodiesterase"/>
    <property type="match status" value="1"/>
</dbReference>
<protein>
    <submittedName>
        <fullName evidence="1">Glycerophosphodiester phosphodiesterase</fullName>
    </submittedName>
</protein>